<name>A0A8J7I3D1_9NOST</name>
<feature type="transmembrane region" description="Helical" evidence="1">
    <location>
        <begin position="12"/>
        <end position="31"/>
    </location>
</feature>
<evidence type="ECO:0000256" key="1">
    <source>
        <dbReference type="SAM" id="Phobius"/>
    </source>
</evidence>
<evidence type="ECO:0000259" key="2">
    <source>
        <dbReference type="Pfam" id="PF12158"/>
    </source>
</evidence>
<sequence length="152" mass="16499">MNEDVMFPRIFGSIFTGIGSIFAVIGIIFGLNTHSFVATAISAQGTIIDLVLRSSTDSEGYSSSVYHPVVKFTDRSGEPTVFEANAGSNPPAFSKGQQVEVLYNPQKPNSAMINSRFELWLLPIIFTSLGLTFTLIGGIVLIKSFPSLRSFK</sequence>
<organism evidence="3 4">
    <name type="scientific">Dendronalium phyllosphericum CENA369</name>
    <dbReference type="NCBI Taxonomy" id="1725256"/>
    <lineage>
        <taxon>Bacteria</taxon>
        <taxon>Bacillati</taxon>
        <taxon>Cyanobacteriota</taxon>
        <taxon>Cyanophyceae</taxon>
        <taxon>Nostocales</taxon>
        <taxon>Nostocaceae</taxon>
        <taxon>Dendronalium</taxon>
        <taxon>Dendronalium phyllosphericum</taxon>
    </lineage>
</organism>
<keyword evidence="1" id="KW-0812">Transmembrane</keyword>
<protein>
    <submittedName>
        <fullName evidence="3">DUF3592 domain-containing protein</fullName>
    </submittedName>
</protein>
<dbReference type="InterPro" id="IPR021994">
    <property type="entry name" value="DUF3592"/>
</dbReference>
<gene>
    <name evidence="3" type="ORF">I8752_07860</name>
</gene>
<dbReference type="Pfam" id="PF12158">
    <property type="entry name" value="DUF3592"/>
    <property type="match status" value="1"/>
</dbReference>
<keyword evidence="4" id="KW-1185">Reference proteome</keyword>
<accession>A0A8J7I3D1</accession>
<feature type="domain" description="DUF3592" evidence="2">
    <location>
        <begin position="43"/>
        <end position="116"/>
    </location>
</feature>
<evidence type="ECO:0000313" key="4">
    <source>
        <dbReference type="Proteomes" id="UP000662314"/>
    </source>
</evidence>
<evidence type="ECO:0000313" key="3">
    <source>
        <dbReference type="EMBL" id="MBH8572933.1"/>
    </source>
</evidence>
<feature type="transmembrane region" description="Helical" evidence="1">
    <location>
        <begin position="120"/>
        <end position="142"/>
    </location>
</feature>
<dbReference type="AlphaFoldDB" id="A0A8J7I3D1"/>
<dbReference type="EMBL" id="JAECZA010000021">
    <property type="protein sequence ID" value="MBH8572933.1"/>
    <property type="molecule type" value="Genomic_DNA"/>
</dbReference>
<dbReference type="Proteomes" id="UP000662314">
    <property type="component" value="Unassembled WGS sequence"/>
</dbReference>
<dbReference type="RefSeq" id="WP_214431756.1">
    <property type="nucleotide sequence ID" value="NZ_CAWPUQ010000113.1"/>
</dbReference>
<keyword evidence="1" id="KW-0472">Membrane</keyword>
<keyword evidence="1" id="KW-1133">Transmembrane helix</keyword>
<reference evidence="3 4" key="1">
    <citation type="journal article" date="2021" name="Int. J. Syst. Evol. Microbiol.">
        <title>Amazonocrinis nigriterrae gen. nov., sp. nov., Atlanticothrix silvestris gen. nov., sp. nov. and Dendronalium phyllosphericum gen. nov., sp. nov., nostocacean cyanobacteria from Brazilian environments.</title>
        <authorList>
            <person name="Alvarenga D.O."/>
            <person name="Andreote A.P.D."/>
            <person name="Branco L.H.Z."/>
            <person name="Delbaje E."/>
            <person name="Cruz R.B."/>
            <person name="Varani A.M."/>
            <person name="Fiore M.F."/>
        </authorList>
    </citation>
    <scope>NUCLEOTIDE SEQUENCE [LARGE SCALE GENOMIC DNA]</scope>
    <source>
        <strain evidence="3 4">CENA369</strain>
    </source>
</reference>
<comment type="caution">
    <text evidence="3">The sequence shown here is derived from an EMBL/GenBank/DDBJ whole genome shotgun (WGS) entry which is preliminary data.</text>
</comment>
<proteinExistence type="predicted"/>